<keyword evidence="10" id="KW-1185">Reference proteome</keyword>
<dbReference type="InterPro" id="IPR025943">
    <property type="entry name" value="Sigma_54_int_dom_ATP-bd_2"/>
</dbReference>
<dbReference type="GO" id="GO:0006355">
    <property type="term" value="P:regulation of DNA-templated transcription"/>
    <property type="evidence" value="ECO:0007669"/>
    <property type="project" value="InterPro"/>
</dbReference>
<gene>
    <name evidence="9" type="ORF">FTX54_011870</name>
</gene>
<keyword evidence="2" id="KW-0067">ATP-binding</keyword>
<dbReference type="InterPro" id="IPR035895">
    <property type="entry name" value="HPr-like_sf"/>
</dbReference>
<dbReference type="PANTHER" id="PTHR32071:SF57">
    <property type="entry name" value="C4-DICARBOXYLATE TRANSPORT TRANSCRIPTIONAL REGULATORY PROTEIN DCTD"/>
    <property type="match status" value="1"/>
</dbReference>
<dbReference type="OrthoDB" id="9771372at2"/>
<evidence type="ECO:0000256" key="3">
    <source>
        <dbReference type="ARBA" id="ARBA00023015"/>
    </source>
</evidence>
<dbReference type="KEGG" id="ahal:FTX54_011870"/>
<dbReference type="Gene3D" id="3.40.50.300">
    <property type="entry name" value="P-loop containing nucleotide triphosphate hydrolases"/>
    <property type="match status" value="1"/>
</dbReference>
<evidence type="ECO:0000259" key="6">
    <source>
        <dbReference type="PROSITE" id="PS50045"/>
    </source>
</evidence>
<dbReference type="InterPro" id="IPR003593">
    <property type="entry name" value="AAA+_ATPase"/>
</dbReference>
<sequence>MKDVVIKINKKYGLHIRLAAAMISTLQHHVKSSEELRHLWIDYQGRRAQLGNLLSIVSLRIPAKAEFRLFCDKEEAAPLVDAVVKFFQEQAEEEEADEEADQLLIESSVSMEAAMSSMRHGVLVVNEDNRITYVNEAASQLIGKTESQLLYHRASETVPGSKMHDVLTKGETQWNVRQKINNRQIITNRAPIFFDEKIIGAVATFEDISSIETVSSELESVKLLQEQLQLLLSTINDAIVFIDESRALVYGNRAFIQFDAEPEDIFSSAEWEALTRKTPLKKSFEDRDGNFHVLKAEPVYVGDKFKGAVLSFTAVREMKDLLQELPGFEVRPASRVEEVAFQTLTGKSRALQETIKKAVKASATDSTIFISGESGTGKELLAKGIHQASPRRLKPFIALNCAAIPATLLESELFGHEKGSFTNAHRTHIGAFEQAEGGTLFLDEISELHPAVQSKLLRVLQEREVVRVGGKERIPVNIRIISATNQRPETLLESSSFRKDLYYRLYVVPLEMKPLRERPEDIPTLAKNYLTYYAALFQRPLHSVSPAFYEKVQNYTWPGNIRELKNGMERIMALNDSGEITEADLQFTPGQGTVREAQTLQEMEEAMIRRTAPFCRSYSQLGRKLGVSRKTAARKLKEYGLEDYLGQNVQETGL</sequence>
<evidence type="ECO:0000259" key="7">
    <source>
        <dbReference type="PROSITE" id="PS50112"/>
    </source>
</evidence>
<dbReference type="FunFam" id="3.40.50.300:FF:000006">
    <property type="entry name" value="DNA-binding transcriptional regulator NtrC"/>
    <property type="match status" value="1"/>
</dbReference>
<evidence type="ECO:0000256" key="4">
    <source>
        <dbReference type="ARBA" id="ARBA00023125"/>
    </source>
</evidence>
<dbReference type="SUPFAM" id="SSF55594">
    <property type="entry name" value="HPr-like"/>
    <property type="match status" value="1"/>
</dbReference>
<dbReference type="InterPro" id="IPR025944">
    <property type="entry name" value="Sigma_54_int_dom_CS"/>
</dbReference>
<dbReference type="Pfam" id="PF25601">
    <property type="entry name" value="AAA_lid_14"/>
    <property type="match status" value="1"/>
</dbReference>
<dbReference type="PROSITE" id="PS50112">
    <property type="entry name" value="PAS"/>
    <property type="match status" value="1"/>
</dbReference>
<dbReference type="InterPro" id="IPR027417">
    <property type="entry name" value="P-loop_NTPase"/>
</dbReference>
<dbReference type="InterPro" id="IPR058031">
    <property type="entry name" value="AAA_lid_NorR"/>
</dbReference>
<dbReference type="Gene3D" id="3.30.1340.10">
    <property type="entry name" value="HPr-like"/>
    <property type="match status" value="1"/>
</dbReference>
<dbReference type="InterPro" id="IPR002078">
    <property type="entry name" value="Sigma_54_int"/>
</dbReference>
<dbReference type="SMART" id="SM00382">
    <property type="entry name" value="AAA"/>
    <property type="match status" value="1"/>
</dbReference>
<evidence type="ECO:0000256" key="1">
    <source>
        <dbReference type="ARBA" id="ARBA00022741"/>
    </source>
</evidence>
<dbReference type="InterPro" id="IPR025662">
    <property type="entry name" value="Sigma_54_int_dom_ATP-bd_1"/>
</dbReference>
<evidence type="ECO:0000313" key="9">
    <source>
        <dbReference type="EMBL" id="WWD79114.1"/>
    </source>
</evidence>
<dbReference type="Pfam" id="PF13426">
    <property type="entry name" value="PAS_9"/>
    <property type="match status" value="1"/>
</dbReference>
<feature type="domain" description="PAS" evidence="7">
    <location>
        <begin position="107"/>
        <end position="150"/>
    </location>
</feature>
<dbReference type="PANTHER" id="PTHR32071">
    <property type="entry name" value="TRANSCRIPTIONAL REGULATORY PROTEIN"/>
    <property type="match status" value="1"/>
</dbReference>
<dbReference type="PROSITE" id="PS00676">
    <property type="entry name" value="SIGMA54_INTERACT_2"/>
    <property type="match status" value="1"/>
</dbReference>
<dbReference type="Proteomes" id="UP000321816">
    <property type="component" value="Chromosome"/>
</dbReference>
<dbReference type="Pfam" id="PF00158">
    <property type="entry name" value="Sigma54_activat"/>
    <property type="match status" value="1"/>
</dbReference>
<dbReference type="GO" id="GO:0003677">
    <property type="term" value="F:DNA binding"/>
    <property type="evidence" value="ECO:0007669"/>
    <property type="project" value="UniProtKB-KW"/>
</dbReference>
<dbReference type="SUPFAM" id="SSF46689">
    <property type="entry name" value="Homeodomain-like"/>
    <property type="match status" value="1"/>
</dbReference>
<reference evidence="9 10" key="1">
    <citation type="submission" date="2024-01" db="EMBL/GenBank/DDBJ databases">
        <title>Complete Genome Sequence of Alkalicoccus halolimnae BZ-SZ-XJ29T, a Moderately Halophilic Bacterium Isolated from a Salt Lake.</title>
        <authorList>
            <person name="Zhao B."/>
        </authorList>
    </citation>
    <scope>NUCLEOTIDE SEQUENCE [LARGE SCALE GENOMIC DNA]</scope>
    <source>
        <strain evidence="9 10">BZ-SZ-XJ29</strain>
    </source>
</reference>
<feature type="domain" description="HPr" evidence="8">
    <location>
        <begin position="1"/>
        <end position="94"/>
    </location>
</feature>
<name>A0A5C7FMC7_9BACI</name>
<dbReference type="Pfam" id="PF00381">
    <property type="entry name" value="PTS-HPr"/>
    <property type="match status" value="1"/>
</dbReference>
<dbReference type="RefSeq" id="WP_147803575.1">
    <property type="nucleotide sequence ID" value="NZ_CP144914.1"/>
</dbReference>
<dbReference type="PROSITE" id="PS00675">
    <property type="entry name" value="SIGMA54_INTERACT_1"/>
    <property type="match status" value="1"/>
</dbReference>
<evidence type="ECO:0000313" key="10">
    <source>
        <dbReference type="Proteomes" id="UP000321816"/>
    </source>
</evidence>
<keyword evidence="3" id="KW-0805">Transcription regulation</keyword>
<keyword evidence="5" id="KW-0804">Transcription</keyword>
<dbReference type="AlphaFoldDB" id="A0A5C7FMC7"/>
<evidence type="ECO:0000259" key="8">
    <source>
        <dbReference type="PROSITE" id="PS51350"/>
    </source>
</evidence>
<dbReference type="GO" id="GO:0005524">
    <property type="term" value="F:ATP binding"/>
    <property type="evidence" value="ECO:0007669"/>
    <property type="project" value="UniProtKB-KW"/>
</dbReference>
<dbReference type="PROSITE" id="PS51350">
    <property type="entry name" value="PTS_HPR_DOM"/>
    <property type="match status" value="1"/>
</dbReference>
<dbReference type="PROSITE" id="PS50045">
    <property type="entry name" value="SIGMA54_INTERACT_4"/>
    <property type="match status" value="1"/>
</dbReference>
<keyword evidence="1" id="KW-0547">Nucleotide-binding</keyword>
<dbReference type="SUPFAM" id="SSF55785">
    <property type="entry name" value="PYP-like sensor domain (PAS domain)"/>
    <property type="match status" value="1"/>
</dbReference>
<dbReference type="Gene3D" id="3.30.450.20">
    <property type="entry name" value="PAS domain"/>
    <property type="match status" value="1"/>
</dbReference>
<dbReference type="InterPro" id="IPR035965">
    <property type="entry name" value="PAS-like_dom_sf"/>
</dbReference>
<dbReference type="CDD" id="cd00130">
    <property type="entry name" value="PAS"/>
    <property type="match status" value="1"/>
</dbReference>
<dbReference type="InterPro" id="IPR000014">
    <property type="entry name" value="PAS"/>
</dbReference>
<evidence type="ECO:0000256" key="2">
    <source>
        <dbReference type="ARBA" id="ARBA00022840"/>
    </source>
</evidence>
<dbReference type="InterPro" id="IPR000032">
    <property type="entry name" value="HPr-like"/>
</dbReference>
<organism evidence="9 10">
    <name type="scientific">Alkalicoccus halolimnae</name>
    <dbReference type="NCBI Taxonomy" id="1667239"/>
    <lineage>
        <taxon>Bacteria</taxon>
        <taxon>Bacillati</taxon>
        <taxon>Bacillota</taxon>
        <taxon>Bacilli</taxon>
        <taxon>Bacillales</taxon>
        <taxon>Bacillaceae</taxon>
        <taxon>Alkalicoccus</taxon>
    </lineage>
</organism>
<proteinExistence type="predicted"/>
<dbReference type="SUPFAM" id="SSF52540">
    <property type="entry name" value="P-loop containing nucleoside triphosphate hydrolases"/>
    <property type="match status" value="1"/>
</dbReference>
<protein>
    <submittedName>
        <fullName evidence="9">Sigma 54-interacting transcriptional regulator</fullName>
    </submittedName>
</protein>
<dbReference type="InterPro" id="IPR009057">
    <property type="entry name" value="Homeodomain-like_sf"/>
</dbReference>
<keyword evidence="4" id="KW-0238">DNA-binding</keyword>
<evidence type="ECO:0000256" key="5">
    <source>
        <dbReference type="ARBA" id="ARBA00023163"/>
    </source>
</evidence>
<dbReference type="Gene3D" id="1.10.10.60">
    <property type="entry name" value="Homeodomain-like"/>
    <property type="match status" value="1"/>
</dbReference>
<dbReference type="CDD" id="cd00009">
    <property type="entry name" value="AAA"/>
    <property type="match status" value="1"/>
</dbReference>
<accession>A0A5C7FMC7</accession>
<dbReference type="PROSITE" id="PS00688">
    <property type="entry name" value="SIGMA54_INTERACT_3"/>
    <property type="match status" value="1"/>
</dbReference>
<feature type="domain" description="Sigma-54 factor interaction" evidence="6">
    <location>
        <begin position="344"/>
        <end position="573"/>
    </location>
</feature>
<dbReference type="Gene3D" id="1.10.8.60">
    <property type="match status" value="1"/>
</dbReference>
<dbReference type="EMBL" id="CP144914">
    <property type="protein sequence ID" value="WWD79114.1"/>
    <property type="molecule type" value="Genomic_DNA"/>
</dbReference>